<keyword evidence="2" id="KW-0378">Hydrolase</keyword>
<dbReference type="GO" id="GO:0016791">
    <property type="term" value="F:phosphatase activity"/>
    <property type="evidence" value="ECO:0007669"/>
    <property type="project" value="UniProtKB-ARBA"/>
</dbReference>
<comment type="caution">
    <text evidence="3">The sequence shown here is derived from an EMBL/GenBank/DDBJ whole genome shotgun (WGS) entry which is preliminary data.</text>
</comment>
<dbReference type="RefSeq" id="XP_027609660.1">
    <property type="nucleotide sequence ID" value="XM_027753859.1"/>
</dbReference>
<dbReference type="InterPro" id="IPR051540">
    <property type="entry name" value="S-2-haloacid_dehalogenase"/>
</dbReference>
<protein>
    <submittedName>
        <fullName evidence="3">Haloacid dehalogenase</fullName>
    </submittedName>
</protein>
<organism evidence="3 4">
    <name type="scientific">Sparassis crispa</name>
    <dbReference type="NCBI Taxonomy" id="139825"/>
    <lineage>
        <taxon>Eukaryota</taxon>
        <taxon>Fungi</taxon>
        <taxon>Dikarya</taxon>
        <taxon>Basidiomycota</taxon>
        <taxon>Agaricomycotina</taxon>
        <taxon>Agaricomycetes</taxon>
        <taxon>Polyporales</taxon>
        <taxon>Sparassidaceae</taxon>
        <taxon>Sparassis</taxon>
    </lineage>
</organism>
<dbReference type="Proteomes" id="UP000287166">
    <property type="component" value="Unassembled WGS sequence"/>
</dbReference>
<dbReference type="InterPro" id="IPR006439">
    <property type="entry name" value="HAD-SF_hydro_IA"/>
</dbReference>
<accession>A0A401G9B0</accession>
<evidence type="ECO:0000313" key="4">
    <source>
        <dbReference type="Proteomes" id="UP000287166"/>
    </source>
</evidence>
<name>A0A401G9B0_9APHY</name>
<dbReference type="Gene3D" id="1.10.150.240">
    <property type="entry name" value="Putative phosphatase, domain 2"/>
    <property type="match status" value="1"/>
</dbReference>
<dbReference type="SUPFAM" id="SSF56784">
    <property type="entry name" value="HAD-like"/>
    <property type="match status" value="1"/>
</dbReference>
<evidence type="ECO:0000256" key="2">
    <source>
        <dbReference type="ARBA" id="ARBA00022801"/>
    </source>
</evidence>
<dbReference type="OrthoDB" id="2363873at2759"/>
<dbReference type="PANTHER" id="PTHR43316:SF3">
    <property type="entry name" value="HALOACID DEHALOGENASE, TYPE II (AFU_ORTHOLOGUE AFUA_2G07750)-RELATED"/>
    <property type="match status" value="1"/>
</dbReference>
<dbReference type="InterPro" id="IPR023214">
    <property type="entry name" value="HAD_sf"/>
</dbReference>
<dbReference type="SFLD" id="SFLDG01129">
    <property type="entry name" value="C1.5:_HAD__Beta-PGM__Phosphata"/>
    <property type="match status" value="1"/>
</dbReference>
<dbReference type="EMBL" id="BFAD01000001">
    <property type="protein sequence ID" value="GBE78747.1"/>
    <property type="molecule type" value="Genomic_DNA"/>
</dbReference>
<evidence type="ECO:0000313" key="3">
    <source>
        <dbReference type="EMBL" id="GBE78747.1"/>
    </source>
</evidence>
<dbReference type="NCBIfam" id="TIGR01493">
    <property type="entry name" value="HAD-SF-IA-v2"/>
    <property type="match status" value="1"/>
</dbReference>
<dbReference type="SFLD" id="SFLDS00003">
    <property type="entry name" value="Haloacid_Dehalogenase"/>
    <property type="match status" value="1"/>
</dbReference>
<reference evidence="3 4" key="1">
    <citation type="journal article" date="2018" name="Sci. Rep.">
        <title>Genome sequence of the cauliflower mushroom Sparassis crispa (Hanabiratake) and its association with beneficial usage.</title>
        <authorList>
            <person name="Kiyama R."/>
            <person name="Furutani Y."/>
            <person name="Kawaguchi K."/>
            <person name="Nakanishi T."/>
        </authorList>
    </citation>
    <scope>NUCLEOTIDE SEQUENCE [LARGE SCALE GENOMIC DNA]</scope>
</reference>
<keyword evidence="4" id="KW-1185">Reference proteome</keyword>
<dbReference type="STRING" id="139825.A0A401G9B0"/>
<dbReference type="Pfam" id="PF00702">
    <property type="entry name" value="Hydrolase"/>
    <property type="match status" value="1"/>
</dbReference>
<dbReference type="PRINTS" id="PR00413">
    <property type="entry name" value="HADHALOGNASE"/>
</dbReference>
<proteinExistence type="inferred from homology"/>
<dbReference type="InParanoid" id="A0A401G9B0"/>
<comment type="similarity">
    <text evidence="1">Belongs to the HAD-like hydrolase superfamily. S-2-haloalkanoic acid dehalogenase family.</text>
</comment>
<gene>
    <name evidence="3" type="ORF">SCP_0116380</name>
</gene>
<dbReference type="AlphaFoldDB" id="A0A401G9B0"/>
<evidence type="ECO:0000256" key="1">
    <source>
        <dbReference type="ARBA" id="ARBA00008106"/>
    </source>
</evidence>
<dbReference type="GO" id="GO:0019120">
    <property type="term" value="F:hydrolase activity, acting on acid halide bonds, in C-halide compounds"/>
    <property type="evidence" value="ECO:0007669"/>
    <property type="project" value="InterPro"/>
</dbReference>
<dbReference type="InterPro" id="IPR036412">
    <property type="entry name" value="HAD-like_sf"/>
</dbReference>
<dbReference type="GeneID" id="38775664"/>
<dbReference type="Gene3D" id="3.40.50.1000">
    <property type="entry name" value="HAD superfamily/HAD-like"/>
    <property type="match status" value="1"/>
</dbReference>
<dbReference type="PANTHER" id="PTHR43316">
    <property type="entry name" value="HYDROLASE, HALOACID DELAHOGENASE-RELATED"/>
    <property type="match status" value="1"/>
</dbReference>
<sequence length="247" mass="27830">MSQSESLKGVQALLFDVFGTVVDWRESVSEQLRTRTEGSISEDWVEFADEWRKGYYKGVRRVAQGGEGPTNIDVMHREILDEMLDSPRWKHLASRWNDDERQELVLMWHRLHGWPDATEGLYALKKKVIIGALSNGNIRLLVDMAKYTELPWDVVYSGELLGSYKPNPKVYLGAMQHLSLAPSSCAMVAAHIYDLQAAAACGMKTVYVRRLSEDPLEVRDQVKSKANGGEVDAVVDSFIELATLLSK</sequence>
<dbReference type="InterPro" id="IPR006328">
    <property type="entry name" value="2-HAD"/>
</dbReference>
<dbReference type="InterPro" id="IPR023198">
    <property type="entry name" value="PGP-like_dom2"/>
</dbReference>
<dbReference type="NCBIfam" id="TIGR01428">
    <property type="entry name" value="HAD_type_II"/>
    <property type="match status" value="1"/>
</dbReference>